<dbReference type="SUPFAM" id="SSF52540">
    <property type="entry name" value="P-loop containing nucleoside triphosphate hydrolases"/>
    <property type="match status" value="1"/>
</dbReference>
<dbReference type="InterPro" id="IPR054787">
    <property type="entry name" value="TrlF_ATPase"/>
</dbReference>
<dbReference type="STRING" id="332999.SAMN04488511_11949"/>
<evidence type="ECO:0000313" key="2">
    <source>
        <dbReference type="EMBL" id="SFA58434.1"/>
    </source>
</evidence>
<dbReference type="PANTHER" id="PTHR32182">
    <property type="entry name" value="DNA REPLICATION AND REPAIR PROTEIN RECF"/>
    <property type="match status" value="1"/>
</dbReference>
<keyword evidence="3" id="KW-1185">Reference proteome</keyword>
<protein>
    <submittedName>
        <fullName evidence="2">AAA domain-containing protein, putative AbiEii toxin, Type IV TA system</fullName>
    </submittedName>
</protein>
<organism evidence="2 3">
    <name type="scientific">Pedobacter suwonensis</name>
    <dbReference type="NCBI Taxonomy" id="332999"/>
    <lineage>
        <taxon>Bacteria</taxon>
        <taxon>Pseudomonadati</taxon>
        <taxon>Bacteroidota</taxon>
        <taxon>Sphingobacteriia</taxon>
        <taxon>Sphingobacteriales</taxon>
        <taxon>Sphingobacteriaceae</taxon>
        <taxon>Pedobacter</taxon>
    </lineage>
</organism>
<evidence type="ECO:0000313" key="3">
    <source>
        <dbReference type="Proteomes" id="UP000198836"/>
    </source>
</evidence>
<evidence type="ECO:0000259" key="1">
    <source>
        <dbReference type="Pfam" id="PF13304"/>
    </source>
</evidence>
<sequence length="1003" mass="112853">MSNTSVMKKQQQLSNKLKSTKGSLWHRWEPHIHTPNTVLNNQFKSKDIGDYCDLIEQSDPPIRALGVTDYYSLASYEKLLEAKSQGRLANVELLFPNIELRFKISTTTDKAINGHLIFSPEDPNHVSEIKRFLQKLTYSNGIERYNCHEADLIKLGKDHDKDIIADNKALETGTNQFKVEFDELVLAIKESTWAQKNLLIAIASGKDGTSGLKDDASFANTRQAIERASHIIFSSNDKDREFWLGKGVQSKQQIITTYRACKLCIHGSDAHTETTVGRPLNDKYTWIKGDLNFEALVQACIEPEDRAHIGPTPPDNRLAPYIIDEIEISNADWLTPNQIPLNSGLIAIIGARGSGKTALADLIATGGYAISEQQNDTSFIQRASEHLQDTEVTLKWQEGAKTTQAVRNTHMEDIMDHPRVQYLSQKFVDLLCSSEGMTDRLILEIEKVIFHAHPKEDRLGVSDFQELLSQKAFTYRAERTDQEEMILNSSQQITIELEKKRSIPALEKKVQDLTTEIAGDKKSRDTLLSKDKDSRLKNLSRITTALDEVTVKLEKNQTRLRSLNGLKQTVTSSRTNTFPTFTTKLPSSHPDTGLSTSDWLAFGVDFIGDVDKILSDHIAQATLEISKIKGTKPAADINRKPEDSYLTTGIQPEDHTYEILVLEVERLKKLTGIDAENAKQYTRISEKIQKSDTELGKLKTELTDAKSATTRLMGLIGDRKLAYKNVFKAILAEEEELKHLYQPLMSNLKSQSGSLGKLSFVVRRRADIEAWAQQGEDLLDLRKAGPFKGKGALYDAVKNELKNAWENGTDQQISDALALFRDKHENDILEHAQADKKNLAEYSKWANQIASWLYSTEHITISYGVIYDNVDIQQLSPGTRGIVLLLLYLAIDQEDERPLIIDQPEENLDPKSIFDELVPLFKNAKNRRQIIIVTHNANLVVNTDADQVIIANAGQHDPGKLPAITYHSGGLENYEIRTQVCEILEGGEAAFKERAKRLRVAFN</sequence>
<dbReference type="EMBL" id="FOJM01000019">
    <property type="protein sequence ID" value="SFA58434.1"/>
    <property type="molecule type" value="Genomic_DNA"/>
</dbReference>
<dbReference type="Gene3D" id="3.40.50.300">
    <property type="entry name" value="P-loop containing nucleotide triphosphate hydrolases"/>
    <property type="match status" value="2"/>
</dbReference>
<dbReference type="InterPro" id="IPR003959">
    <property type="entry name" value="ATPase_AAA_core"/>
</dbReference>
<accession>A0A1I0U330</accession>
<dbReference type="NCBIfam" id="NF045780">
    <property type="entry name" value="TrlF_fam_ATP"/>
    <property type="match status" value="1"/>
</dbReference>
<dbReference type="AlphaFoldDB" id="A0A1I0U330"/>
<gene>
    <name evidence="2" type="ORF">SAMN04488511_11949</name>
</gene>
<reference evidence="3" key="1">
    <citation type="submission" date="2016-10" db="EMBL/GenBank/DDBJ databases">
        <authorList>
            <person name="Varghese N."/>
            <person name="Submissions S."/>
        </authorList>
    </citation>
    <scope>NUCLEOTIDE SEQUENCE [LARGE SCALE GENOMIC DNA]</scope>
    <source>
        <strain evidence="3">DSM 18130</strain>
    </source>
</reference>
<proteinExistence type="predicted"/>
<dbReference type="GO" id="GO:0000731">
    <property type="term" value="P:DNA synthesis involved in DNA repair"/>
    <property type="evidence" value="ECO:0007669"/>
    <property type="project" value="TreeGrafter"/>
</dbReference>
<name>A0A1I0U330_9SPHI</name>
<dbReference type="InterPro" id="IPR027417">
    <property type="entry name" value="P-loop_NTPase"/>
</dbReference>
<dbReference type="PANTHER" id="PTHR32182:SF22">
    <property type="entry name" value="ATP-DEPENDENT ENDONUCLEASE, OLD FAMILY-RELATED"/>
    <property type="match status" value="1"/>
</dbReference>
<dbReference type="GO" id="GO:0005524">
    <property type="term" value="F:ATP binding"/>
    <property type="evidence" value="ECO:0007669"/>
    <property type="project" value="InterPro"/>
</dbReference>
<dbReference type="Pfam" id="PF13304">
    <property type="entry name" value="AAA_21"/>
    <property type="match status" value="1"/>
</dbReference>
<dbReference type="GO" id="GO:0006302">
    <property type="term" value="P:double-strand break repair"/>
    <property type="evidence" value="ECO:0007669"/>
    <property type="project" value="TreeGrafter"/>
</dbReference>
<dbReference type="Proteomes" id="UP000198836">
    <property type="component" value="Unassembled WGS sequence"/>
</dbReference>
<dbReference type="GO" id="GO:0016887">
    <property type="term" value="F:ATP hydrolysis activity"/>
    <property type="evidence" value="ECO:0007669"/>
    <property type="project" value="InterPro"/>
</dbReference>
<feature type="domain" description="ATPase AAA-type core" evidence="1">
    <location>
        <begin position="868"/>
        <end position="940"/>
    </location>
</feature>